<dbReference type="RefSeq" id="XP_058344649.1">
    <property type="nucleotide sequence ID" value="XM_058484772.1"/>
</dbReference>
<evidence type="ECO:0000259" key="10">
    <source>
        <dbReference type="Pfam" id="PF14833"/>
    </source>
</evidence>
<dbReference type="GeneID" id="83212131"/>
<dbReference type="GO" id="GO:0005739">
    <property type="term" value="C:mitochondrion"/>
    <property type="evidence" value="ECO:0007669"/>
    <property type="project" value="TreeGrafter"/>
</dbReference>
<dbReference type="SUPFAM" id="SSF48179">
    <property type="entry name" value="6-phosphogluconate dehydrogenase C-terminal domain-like"/>
    <property type="match status" value="1"/>
</dbReference>
<gene>
    <name evidence="11" type="ORF">O0I10_004718</name>
</gene>
<evidence type="ECO:0000313" key="11">
    <source>
        <dbReference type="EMBL" id="KAJ8659736.1"/>
    </source>
</evidence>
<proteinExistence type="inferred from homology"/>
<name>A0AAD7Y0A5_9FUNG</name>
<keyword evidence="4" id="KW-0101">Branched-chain amino acid catabolism</keyword>
<dbReference type="InterPro" id="IPR006115">
    <property type="entry name" value="6PGDH_NADP-bd"/>
</dbReference>
<comment type="similarity">
    <text evidence="2">Belongs to the HIBADH-related family. 3-hydroxyisobutyrate dehydrogenase subfamily.</text>
</comment>
<dbReference type="Gene3D" id="3.40.50.720">
    <property type="entry name" value="NAD(P)-binding Rossmann-like Domain"/>
    <property type="match status" value="1"/>
</dbReference>
<feature type="domain" description="3-hydroxyisobutyrate dehydrogenase-like NAD-binding" evidence="10">
    <location>
        <begin position="200"/>
        <end position="327"/>
    </location>
</feature>
<evidence type="ECO:0000313" key="12">
    <source>
        <dbReference type="Proteomes" id="UP001234581"/>
    </source>
</evidence>
<keyword evidence="6" id="KW-0520">NAD</keyword>
<evidence type="ECO:0000256" key="6">
    <source>
        <dbReference type="ARBA" id="ARBA00023027"/>
    </source>
</evidence>
<evidence type="ECO:0000256" key="7">
    <source>
        <dbReference type="ARBA" id="ARBA00049197"/>
    </source>
</evidence>
<comment type="catalytic activity">
    <reaction evidence="7">
        <text>3-hydroxy-2-methylpropanoate + NAD(+) = 2-methyl-3-oxopropanoate + NADH + H(+)</text>
        <dbReference type="Rhea" id="RHEA:17681"/>
        <dbReference type="ChEBI" id="CHEBI:11805"/>
        <dbReference type="ChEBI" id="CHEBI:15378"/>
        <dbReference type="ChEBI" id="CHEBI:57540"/>
        <dbReference type="ChEBI" id="CHEBI:57700"/>
        <dbReference type="ChEBI" id="CHEBI:57945"/>
        <dbReference type="EC" id="1.1.1.31"/>
    </reaction>
</comment>
<dbReference type="GO" id="GO:0006574">
    <property type="term" value="P:L-valine catabolic process"/>
    <property type="evidence" value="ECO:0007669"/>
    <property type="project" value="TreeGrafter"/>
</dbReference>
<reference evidence="11 12" key="1">
    <citation type="submission" date="2023-03" db="EMBL/GenBank/DDBJ databases">
        <title>Genome sequence of Lichtheimia ornata CBS 291.66.</title>
        <authorList>
            <person name="Mohabir J.T."/>
            <person name="Shea T.P."/>
            <person name="Kurbessoian T."/>
            <person name="Berby B."/>
            <person name="Fontaine J."/>
            <person name="Livny J."/>
            <person name="Gnirke A."/>
            <person name="Stajich J.E."/>
            <person name="Cuomo C.A."/>
        </authorList>
    </citation>
    <scope>NUCLEOTIDE SEQUENCE [LARGE SCALE GENOMIC DNA]</scope>
    <source>
        <strain evidence="11">CBS 291.66</strain>
    </source>
</reference>
<evidence type="ECO:0000259" key="9">
    <source>
        <dbReference type="Pfam" id="PF03446"/>
    </source>
</evidence>
<evidence type="ECO:0000256" key="5">
    <source>
        <dbReference type="ARBA" id="ARBA00023002"/>
    </source>
</evidence>
<dbReference type="Pfam" id="PF03446">
    <property type="entry name" value="NAD_binding_2"/>
    <property type="match status" value="1"/>
</dbReference>
<dbReference type="GO" id="GO:0051287">
    <property type="term" value="F:NAD binding"/>
    <property type="evidence" value="ECO:0007669"/>
    <property type="project" value="InterPro"/>
</dbReference>
<dbReference type="PANTHER" id="PTHR22981:SF7">
    <property type="entry name" value="3-HYDROXYISOBUTYRATE DEHYDROGENASE, MITOCHONDRIAL"/>
    <property type="match status" value="1"/>
</dbReference>
<evidence type="ECO:0000256" key="8">
    <source>
        <dbReference type="PIRSR" id="PIRSR000103-1"/>
    </source>
</evidence>
<dbReference type="SUPFAM" id="SSF51735">
    <property type="entry name" value="NAD(P)-binding Rossmann-fold domains"/>
    <property type="match status" value="1"/>
</dbReference>
<dbReference type="NCBIfam" id="TIGR01692">
    <property type="entry name" value="HIBADH"/>
    <property type="match status" value="1"/>
</dbReference>
<dbReference type="GO" id="GO:0008442">
    <property type="term" value="F:3-hydroxyisobutyrate dehydrogenase activity"/>
    <property type="evidence" value="ECO:0007669"/>
    <property type="project" value="UniProtKB-EC"/>
</dbReference>
<dbReference type="InterPro" id="IPR011548">
    <property type="entry name" value="HIBADH"/>
</dbReference>
<keyword evidence="5" id="KW-0560">Oxidoreductase</keyword>
<dbReference type="InterPro" id="IPR008927">
    <property type="entry name" value="6-PGluconate_DH-like_C_sf"/>
</dbReference>
<dbReference type="GO" id="GO:0050661">
    <property type="term" value="F:NADP binding"/>
    <property type="evidence" value="ECO:0007669"/>
    <property type="project" value="InterPro"/>
</dbReference>
<evidence type="ECO:0000256" key="1">
    <source>
        <dbReference type="ARBA" id="ARBA00005109"/>
    </source>
</evidence>
<dbReference type="Proteomes" id="UP001234581">
    <property type="component" value="Unassembled WGS sequence"/>
</dbReference>
<feature type="active site" evidence="8">
    <location>
        <position position="206"/>
    </location>
</feature>
<protein>
    <recommendedName>
        <fullName evidence="3">3-hydroxyisobutyrate dehydrogenase</fullName>
        <ecNumber evidence="3">1.1.1.31</ecNumber>
    </recommendedName>
</protein>
<dbReference type="PIRSF" id="PIRSF000103">
    <property type="entry name" value="HIBADH"/>
    <property type="match status" value="1"/>
</dbReference>
<dbReference type="EMBL" id="JARTCD010000017">
    <property type="protein sequence ID" value="KAJ8659736.1"/>
    <property type="molecule type" value="Genomic_DNA"/>
</dbReference>
<evidence type="ECO:0000256" key="2">
    <source>
        <dbReference type="ARBA" id="ARBA00006013"/>
    </source>
</evidence>
<organism evidence="11 12">
    <name type="scientific">Lichtheimia ornata</name>
    <dbReference type="NCBI Taxonomy" id="688661"/>
    <lineage>
        <taxon>Eukaryota</taxon>
        <taxon>Fungi</taxon>
        <taxon>Fungi incertae sedis</taxon>
        <taxon>Mucoromycota</taxon>
        <taxon>Mucoromycotina</taxon>
        <taxon>Mucoromycetes</taxon>
        <taxon>Mucorales</taxon>
        <taxon>Lichtheimiaceae</taxon>
        <taxon>Lichtheimia</taxon>
    </lineage>
</organism>
<dbReference type="InterPro" id="IPR013328">
    <property type="entry name" value="6PGD_dom2"/>
</dbReference>
<feature type="domain" description="6-phosphogluconate dehydrogenase NADP-binding" evidence="9">
    <location>
        <begin position="35"/>
        <end position="197"/>
    </location>
</feature>
<comment type="caution">
    <text evidence="11">The sequence shown here is derived from an EMBL/GenBank/DDBJ whole genome shotgun (WGS) entry which is preliminary data.</text>
</comment>
<dbReference type="InterPro" id="IPR015815">
    <property type="entry name" value="HIBADH-related"/>
</dbReference>
<keyword evidence="12" id="KW-1185">Reference proteome</keyword>
<dbReference type="EC" id="1.1.1.31" evidence="3"/>
<dbReference type="AlphaFoldDB" id="A0AAD7Y0A5"/>
<dbReference type="FunFam" id="1.10.1040.10:FF:000006">
    <property type="entry name" value="3-hydroxyisobutyrate dehydrogenase"/>
    <property type="match status" value="1"/>
</dbReference>
<accession>A0AAD7Y0A5</accession>
<dbReference type="Pfam" id="PF14833">
    <property type="entry name" value="NAD_binding_11"/>
    <property type="match status" value="1"/>
</dbReference>
<dbReference type="PANTHER" id="PTHR22981">
    <property type="entry name" value="3-HYDROXYISOBUTYRATE DEHYDROGENASE-RELATED"/>
    <property type="match status" value="1"/>
</dbReference>
<comment type="pathway">
    <text evidence="1">Amino-acid degradation; L-valine degradation.</text>
</comment>
<dbReference type="Gene3D" id="1.10.1040.10">
    <property type="entry name" value="N-(1-d-carboxylethyl)-l-norvaline Dehydrogenase, domain 2"/>
    <property type="match status" value="1"/>
</dbReference>
<evidence type="ECO:0000256" key="3">
    <source>
        <dbReference type="ARBA" id="ARBA00012991"/>
    </source>
</evidence>
<sequence length="333" mass="35318">MPVRIIALQRNLLNRARFYSTAVSLKDCSISKQNTIGLIGLGQMGSGMGKNLALKTKPGTLLVYDVNKAAVERFVDTFPQAKAVSDPGEMAEKAGTVLTMLPEATHVEQAHKALWDALDESSLLVDSSTIAAEEARRLSKKVMDAKKGTAFDAPVSGGAVGADAGTLTFMVGGPSVEAVEKIKPTLSLMGRNVVYCGQNGTGQVAKLCNNMLLAISMAGVSEAMLLGARLGMDPLLLGSIINNSTGRCWSSDTNNPHPGVVPTAPASRDYQGGFSTHLMAKDLRLAMKSAEDSATNPVLGTMAAKMFNDLAKTDEYGKLDFSSVYKWMTKQHS</sequence>
<dbReference type="InterPro" id="IPR036291">
    <property type="entry name" value="NAD(P)-bd_dom_sf"/>
</dbReference>
<dbReference type="InterPro" id="IPR029154">
    <property type="entry name" value="HIBADH-like_NADP-bd"/>
</dbReference>
<evidence type="ECO:0000256" key="4">
    <source>
        <dbReference type="ARBA" id="ARBA00022456"/>
    </source>
</evidence>